<proteinExistence type="inferred from homology"/>
<dbReference type="Gene3D" id="3.40.50.300">
    <property type="entry name" value="P-loop containing nucleotide triphosphate hydrolases"/>
    <property type="match status" value="1"/>
</dbReference>
<feature type="domain" description="ABC transporter" evidence="5">
    <location>
        <begin position="31"/>
        <end position="251"/>
    </location>
</feature>
<dbReference type="GO" id="GO:0005524">
    <property type="term" value="F:ATP binding"/>
    <property type="evidence" value="ECO:0007669"/>
    <property type="project" value="UniProtKB-KW"/>
</dbReference>
<dbReference type="InterPro" id="IPR003439">
    <property type="entry name" value="ABC_transporter-like_ATP-bd"/>
</dbReference>
<protein>
    <submittedName>
        <fullName evidence="6">ABC-type polysaccharide/polyol phosphate transport system ATPase component</fullName>
    </submittedName>
</protein>
<comment type="caution">
    <text evidence="6">The sequence shown here is derived from an EMBL/GenBank/DDBJ whole genome shotgun (WGS) entry which is preliminary data.</text>
</comment>
<dbReference type="EMBL" id="QQZY01000004">
    <property type="protein sequence ID" value="RDI74264.1"/>
    <property type="molecule type" value="Genomic_DNA"/>
</dbReference>
<reference evidence="7" key="2">
    <citation type="journal article" date="2019" name="MicrobiologyOpen">
        <title>High-quality draft genome sequence of Gaiella occulta isolated from a 150 meter deep mineral water borehole and comparison with the genome sequences of other deep-branching lineages of the phylum Actinobacteria.</title>
        <authorList>
            <person name="Severino R."/>
            <person name="Froufe H.J.C."/>
            <person name="Barroso C."/>
            <person name="Albuquerque L."/>
            <person name="Lobo-da-Cunha A."/>
            <person name="da Costa M.S."/>
            <person name="Egas C."/>
        </authorList>
    </citation>
    <scope>NUCLEOTIDE SEQUENCE [LARGE SCALE GENOMIC DNA]</scope>
    <source>
        <strain evidence="7">F2-233</strain>
    </source>
</reference>
<dbReference type="InterPro" id="IPR003593">
    <property type="entry name" value="AAA+_ATPase"/>
</dbReference>
<organism evidence="6 7">
    <name type="scientific">Gaiella occulta</name>
    <dbReference type="NCBI Taxonomy" id="1002870"/>
    <lineage>
        <taxon>Bacteria</taxon>
        <taxon>Bacillati</taxon>
        <taxon>Actinomycetota</taxon>
        <taxon>Thermoleophilia</taxon>
        <taxon>Gaiellales</taxon>
        <taxon>Gaiellaceae</taxon>
        <taxon>Gaiella</taxon>
    </lineage>
</organism>
<keyword evidence="3" id="KW-0547">Nucleotide-binding</keyword>
<dbReference type="PANTHER" id="PTHR46743">
    <property type="entry name" value="TEICHOIC ACIDS EXPORT ATP-BINDING PROTEIN TAGH"/>
    <property type="match status" value="1"/>
</dbReference>
<dbReference type="GO" id="GO:0016887">
    <property type="term" value="F:ATP hydrolysis activity"/>
    <property type="evidence" value="ECO:0007669"/>
    <property type="project" value="InterPro"/>
</dbReference>
<dbReference type="RefSeq" id="WP_181813518.1">
    <property type="nucleotide sequence ID" value="NZ_QQZY01000004.1"/>
</dbReference>
<dbReference type="SMART" id="SM00382">
    <property type="entry name" value="AAA"/>
    <property type="match status" value="1"/>
</dbReference>
<dbReference type="InterPro" id="IPR050683">
    <property type="entry name" value="Bact_Polysacc_Export_ATP-bd"/>
</dbReference>
<sequence>MSSLANIAIEVAGVEKAFRLPHEQRTTFKEYFLHPLRHTTFERQRALSGVTFAVEEGEFFGIIGPNGSGKSTLLKVLAGIYRQDAGTVRVNGVLSPFIELGVGFNPELTGRDNIRINATLLGLTRRQIRERFDEIVGFGGLERFIDQKLKNFSSGMQVRLAYSIAIQVDFDILMLDEVLAVGDQEFQERCFETLAAIREAGKTIVFVSHDLGAIRDHCDRAMLLLDGSIRAIGKPDDVLSRYDAIVHPVIGART</sequence>
<accession>A0A7M2YWJ6</accession>
<dbReference type="PROSITE" id="PS50893">
    <property type="entry name" value="ABC_TRANSPORTER_2"/>
    <property type="match status" value="1"/>
</dbReference>
<keyword evidence="2" id="KW-0813">Transport</keyword>
<keyword evidence="7" id="KW-1185">Reference proteome</keyword>
<dbReference type="AlphaFoldDB" id="A0A7M2YWJ6"/>
<reference evidence="6 7" key="1">
    <citation type="submission" date="2018-07" db="EMBL/GenBank/DDBJ databases">
        <title>High-quality-draft genome sequence of Gaiella occulta.</title>
        <authorList>
            <person name="Severino R."/>
            <person name="Froufe H.J.C."/>
            <person name="Rainey F.A."/>
            <person name="Barroso C."/>
            <person name="Albuquerque L."/>
            <person name="Lobo-Da-Cunha A."/>
            <person name="Da Costa M.S."/>
            <person name="Egas C."/>
        </authorList>
    </citation>
    <scope>NUCLEOTIDE SEQUENCE [LARGE SCALE GENOMIC DNA]</scope>
    <source>
        <strain evidence="6 7">F2-233</strain>
    </source>
</reference>
<dbReference type="SUPFAM" id="SSF52540">
    <property type="entry name" value="P-loop containing nucleoside triphosphate hydrolases"/>
    <property type="match status" value="1"/>
</dbReference>
<evidence type="ECO:0000256" key="3">
    <source>
        <dbReference type="ARBA" id="ARBA00022741"/>
    </source>
</evidence>
<dbReference type="InterPro" id="IPR015860">
    <property type="entry name" value="ABC_transpr_TagH-like"/>
</dbReference>
<gene>
    <name evidence="6" type="ORF">Gocc_1840</name>
</gene>
<dbReference type="PANTHER" id="PTHR46743:SF2">
    <property type="entry name" value="TEICHOIC ACIDS EXPORT ATP-BINDING PROTEIN TAGH"/>
    <property type="match status" value="1"/>
</dbReference>
<name>A0A7M2YWJ6_9ACTN</name>
<evidence type="ECO:0000256" key="1">
    <source>
        <dbReference type="ARBA" id="ARBA00005417"/>
    </source>
</evidence>
<dbReference type="InterPro" id="IPR027417">
    <property type="entry name" value="P-loop_NTPase"/>
</dbReference>
<dbReference type="Proteomes" id="UP000254134">
    <property type="component" value="Unassembled WGS sequence"/>
</dbReference>
<evidence type="ECO:0000256" key="2">
    <source>
        <dbReference type="ARBA" id="ARBA00022448"/>
    </source>
</evidence>
<dbReference type="Pfam" id="PF00005">
    <property type="entry name" value="ABC_tran"/>
    <property type="match status" value="1"/>
</dbReference>
<dbReference type="GO" id="GO:0140359">
    <property type="term" value="F:ABC-type transporter activity"/>
    <property type="evidence" value="ECO:0007669"/>
    <property type="project" value="InterPro"/>
</dbReference>
<evidence type="ECO:0000256" key="4">
    <source>
        <dbReference type="ARBA" id="ARBA00022840"/>
    </source>
</evidence>
<evidence type="ECO:0000259" key="5">
    <source>
        <dbReference type="PROSITE" id="PS50893"/>
    </source>
</evidence>
<evidence type="ECO:0000313" key="6">
    <source>
        <dbReference type="EMBL" id="RDI74264.1"/>
    </source>
</evidence>
<keyword evidence="4" id="KW-0067">ATP-binding</keyword>
<comment type="similarity">
    <text evidence="1">Belongs to the ABC transporter superfamily.</text>
</comment>
<dbReference type="CDD" id="cd03220">
    <property type="entry name" value="ABC_KpsT_Wzt"/>
    <property type="match status" value="1"/>
</dbReference>
<evidence type="ECO:0000313" key="7">
    <source>
        <dbReference type="Proteomes" id="UP000254134"/>
    </source>
</evidence>
<dbReference type="GO" id="GO:0016020">
    <property type="term" value="C:membrane"/>
    <property type="evidence" value="ECO:0007669"/>
    <property type="project" value="InterPro"/>
</dbReference>